<dbReference type="InterPro" id="IPR014408">
    <property type="entry name" value="dGMP_Pdiesterase_EAL/HD-GYP"/>
</dbReference>
<protein>
    <submittedName>
        <fullName evidence="3">EAL domain-containing protein</fullName>
    </submittedName>
</protein>
<dbReference type="PROSITE" id="PS51833">
    <property type="entry name" value="HDOD"/>
    <property type="match status" value="1"/>
</dbReference>
<dbReference type="InterPro" id="IPR035919">
    <property type="entry name" value="EAL_sf"/>
</dbReference>
<dbReference type="Gene3D" id="3.20.20.450">
    <property type="entry name" value="EAL domain"/>
    <property type="match status" value="1"/>
</dbReference>
<dbReference type="PANTHER" id="PTHR33525:SF4">
    <property type="entry name" value="CYCLIC DI-GMP PHOSPHODIESTERASE CDGJ"/>
    <property type="match status" value="1"/>
</dbReference>
<evidence type="ECO:0000313" key="4">
    <source>
        <dbReference type="Proteomes" id="UP000769780"/>
    </source>
</evidence>
<organism evidence="3 4">
    <name type="scientific">Mesobacillus maritimus</name>
    <dbReference type="NCBI Taxonomy" id="1643336"/>
    <lineage>
        <taxon>Bacteria</taxon>
        <taxon>Bacillati</taxon>
        <taxon>Bacillota</taxon>
        <taxon>Bacilli</taxon>
        <taxon>Bacillales</taxon>
        <taxon>Bacillaceae</taxon>
        <taxon>Mesobacillus</taxon>
    </lineage>
</organism>
<accession>A0ABS7K5T3</accession>
<dbReference type="EMBL" id="JACWFH010000012">
    <property type="protein sequence ID" value="MBY0097538.1"/>
    <property type="molecule type" value="Genomic_DNA"/>
</dbReference>
<comment type="caution">
    <text evidence="3">The sequence shown here is derived from an EMBL/GenBank/DDBJ whole genome shotgun (WGS) entry which is preliminary data.</text>
</comment>
<dbReference type="Proteomes" id="UP000769780">
    <property type="component" value="Unassembled WGS sequence"/>
</dbReference>
<evidence type="ECO:0000259" key="1">
    <source>
        <dbReference type="PROSITE" id="PS50883"/>
    </source>
</evidence>
<feature type="domain" description="HDOD" evidence="2">
    <location>
        <begin position="202"/>
        <end position="392"/>
    </location>
</feature>
<gene>
    <name evidence="3" type="ORF">H0185_12095</name>
</gene>
<dbReference type="SMART" id="SM00052">
    <property type="entry name" value="EAL"/>
    <property type="match status" value="1"/>
</dbReference>
<evidence type="ECO:0000259" key="2">
    <source>
        <dbReference type="PROSITE" id="PS51833"/>
    </source>
</evidence>
<feature type="domain" description="EAL" evidence="1">
    <location>
        <begin position="1"/>
        <end position="208"/>
    </location>
</feature>
<dbReference type="Pfam" id="PF00563">
    <property type="entry name" value="EAL"/>
    <property type="match status" value="1"/>
</dbReference>
<dbReference type="PANTHER" id="PTHR33525">
    <property type="match status" value="1"/>
</dbReference>
<dbReference type="RefSeq" id="WP_221873745.1">
    <property type="nucleotide sequence ID" value="NZ_JACWFH010000012.1"/>
</dbReference>
<name>A0ABS7K5T3_9BACI</name>
<dbReference type="Pfam" id="PF08668">
    <property type="entry name" value="HDOD"/>
    <property type="match status" value="1"/>
</dbReference>
<sequence>MMEVFVARQPIYTKSKEIYSYELLYRNDNNNGFSNIDGDVATADVIINSFINIGMDELANGKPCFINFTKNLLQSKIPTYFKPNQIVVEILESVAVDLTLLDICKELKAQGYKIALDDFVLHLDNPFTLKIMEYIDIIKVDFRETTVPMRKEIEEIALRYKIKLLAEKVETLEEYELAAKNGYEYFQGYFFSKPSIVSSNDVPDYFQNYLLIINHLSTNEPDLNYITQLIEQDLSLSYKLLKLIHSPAYRPVNKINSIKQAIIRLGFKELKKWLYILAIRGNSTKNSEWTNELYMNSLTRAKMCERIAVHKKIKHEAPSYFLTGMFSLMDAIIGIEMKKILNLMPLQKEICDAILGEPNQLREILELCISVEKGDWTNVSLKCLDLQIDERTALTFHNEAFKWSKGLANI</sequence>
<dbReference type="InterPro" id="IPR013976">
    <property type="entry name" value="HDOD"/>
</dbReference>
<dbReference type="SUPFAM" id="SSF109604">
    <property type="entry name" value="HD-domain/PDEase-like"/>
    <property type="match status" value="1"/>
</dbReference>
<proteinExistence type="predicted"/>
<dbReference type="PIRSF" id="PIRSF003180">
    <property type="entry name" value="DiGMPpdiest_YuxH"/>
    <property type="match status" value="1"/>
</dbReference>
<dbReference type="SUPFAM" id="SSF141868">
    <property type="entry name" value="EAL domain-like"/>
    <property type="match status" value="1"/>
</dbReference>
<dbReference type="PROSITE" id="PS50883">
    <property type="entry name" value="EAL"/>
    <property type="match status" value="1"/>
</dbReference>
<keyword evidence="4" id="KW-1185">Reference proteome</keyword>
<dbReference type="InterPro" id="IPR052340">
    <property type="entry name" value="RNase_Y/CdgJ"/>
</dbReference>
<reference evidence="3 4" key="1">
    <citation type="submission" date="2020-07" db="EMBL/GenBank/DDBJ databases">
        <title>Fungal Genomes of the International Space Station.</title>
        <authorList>
            <person name="Seuylemezian A."/>
            <person name="Singh N.K."/>
            <person name="Wood J."/>
            <person name="Venkateswaran K."/>
        </authorList>
    </citation>
    <scope>NUCLEOTIDE SEQUENCE [LARGE SCALE GENOMIC DNA]</scope>
    <source>
        <strain evidence="3 4">PL-B2</strain>
    </source>
</reference>
<dbReference type="InterPro" id="IPR001633">
    <property type="entry name" value="EAL_dom"/>
</dbReference>
<evidence type="ECO:0000313" key="3">
    <source>
        <dbReference type="EMBL" id="MBY0097538.1"/>
    </source>
</evidence>
<dbReference type="Gene3D" id="1.10.3210.10">
    <property type="entry name" value="Hypothetical protein af1432"/>
    <property type="match status" value="1"/>
</dbReference>